<name>A0ABT1MWS4_9GAMM</name>
<feature type="transmembrane region" description="Helical" evidence="1">
    <location>
        <begin position="69"/>
        <end position="95"/>
    </location>
</feature>
<keyword evidence="1" id="KW-0812">Transmembrane</keyword>
<sequence length="105" mass="11710">MFDWIVDLFNILLDFLYKLVLSLVDMLIDSVYFILEQLLVVGKGLISLISDMLAPVDLSEYMTGFPPSVSWVLGQIGLPQALGIIITAITIRLILQLIPFVRLGS</sequence>
<keyword evidence="1" id="KW-1133">Transmembrane helix</keyword>
<comment type="caution">
    <text evidence="2">The sequence shown here is derived from an EMBL/GenBank/DDBJ whole genome shotgun (WGS) entry which is preliminary data.</text>
</comment>
<gene>
    <name evidence="2" type="ORF">NHN17_02410</name>
</gene>
<accession>A0ABT1MWS4</accession>
<dbReference type="Pfam" id="PF10734">
    <property type="entry name" value="DUF2523"/>
    <property type="match status" value="1"/>
</dbReference>
<protein>
    <submittedName>
        <fullName evidence="2">DUF2523 domain-containing protein</fullName>
    </submittedName>
</protein>
<dbReference type="RefSeq" id="WP_255040525.1">
    <property type="nucleotide sequence ID" value="NZ_JANEYT010000003.1"/>
</dbReference>
<evidence type="ECO:0000313" key="3">
    <source>
        <dbReference type="Proteomes" id="UP001524460"/>
    </source>
</evidence>
<dbReference type="InterPro" id="IPR019670">
    <property type="entry name" value="DUF2523"/>
</dbReference>
<keyword evidence="1" id="KW-0472">Membrane</keyword>
<evidence type="ECO:0000256" key="1">
    <source>
        <dbReference type="SAM" id="Phobius"/>
    </source>
</evidence>
<feature type="transmembrane region" description="Helical" evidence="1">
    <location>
        <begin position="31"/>
        <end position="49"/>
    </location>
</feature>
<dbReference type="EMBL" id="JANEYT010000003">
    <property type="protein sequence ID" value="MCQ1056923.1"/>
    <property type="molecule type" value="Genomic_DNA"/>
</dbReference>
<proteinExistence type="predicted"/>
<evidence type="ECO:0000313" key="2">
    <source>
        <dbReference type="EMBL" id="MCQ1056923.1"/>
    </source>
</evidence>
<dbReference type="Proteomes" id="UP001524460">
    <property type="component" value="Unassembled WGS sequence"/>
</dbReference>
<reference evidence="2 3" key="1">
    <citation type="submission" date="2022-07" db="EMBL/GenBank/DDBJ databases">
        <title>Photobacterium pectinilyticum sp. nov., a marine bacterium isolated from surface seawater of Qingdao offshore.</title>
        <authorList>
            <person name="Wang X."/>
        </authorList>
    </citation>
    <scope>NUCLEOTIDE SEQUENCE [LARGE SCALE GENOMIC DNA]</scope>
    <source>
        <strain evidence="2 3">ZSDE20</strain>
    </source>
</reference>
<feature type="transmembrane region" description="Helical" evidence="1">
    <location>
        <begin position="6"/>
        <end position="24"/>
    </location>
</feature>
<keyword evidence="3" id="KW-1185">Reference proteome</keyword>
<organism evidence="2 3">
    <name type="scientific">Photobacterium pectinilyticum</name>
    <dbReference type="NCBI Taxonomy" id="2906793"/>
    <lineage>
        <taxon>Bacteria</taxon>
        <taxon>Pseudomonadati</taxon>
        <taxon>Pseudomonadota</taxon>
        <taxon>Gammaproteobacteria</taxon>
        <taxon>Vibrionales</taxon>
        <taxon>Vibrionaceae</taxon>
        <taxon>Photobacterium</taxon>
    </lineage>
</organism>